<reference evidence="1" key="1">
    <citation type="journal article" date="2014" name="Front. Microbiol.">
        <title>High frequency of phylogenetically diverse reductive dehalogenase-homologous genes in deep subseafloor sedimentary metagenomes.</title>
        <authorList>
            <person name="Kawai M."/>
            <person name="Futagami T."/>
            <person name="Toyoda A."/>
            <person name="Takaki Y."/>
            <person name="Nishi S."/>
            <person name="Hori S."/>
            <person name="Arai W."/>
            <person name="Tsubouchi T."/>
            <person name="Morono Y."/>
            <person name="Uchiyama I."/>
            <person name="Ito T."/>
            <person name="Fujiyama A."/>
            <person name="Inagaki F."/>
            <person name="Takami H."/>
        </authorList>
    </citation>
    <scope>NUCLEOTIDE SEQUENCE</scope>
    <source>
        <strain evidence="1">Expedition CK06-06</strain>
    </source>
</reference>
<sequence length="67" mass="7856">KEEVEEKMRTVEPEEERRARYFVEIGGKSFPIKQVLNQTLNLPKLGFTSQDAFIVLEKLGFEITKRN</sequence>
<protein>
    <submittedName>
        <fullName evidence="1">Uncharacterized protein</fullName>
    </submittedName>
</protein>
<accession>X1RI58</accession>
<dbReference type="EMBL" id="BARW01005522">
    <property type="protein sequence ID" value="GAI80303.1"/>
    <property type="molecule type" value="Genomic_DNA"/>
</dbReference>
<proteinExistence type="predicted"/>
<name>X1RI58_9ZZZZ</name>
<organism evidence="1">
    <name type="scientific">marine sediment metagenome</name>
    <dbReference type="NCBI Taxonomy" id="412755"/>
    <lineage>
        <taxon>unclassified sequences</taxon>
        <taxon>metagenomes</taxon>
        <taxon>ecological metagenomes</taxon>
    </lineage>
</organism>
<evidence type="ECO:0000313" key="1">
    <source>
        <dbReference type="EMBL" id="GAI80303.1"/>
    </source>
</evidence>
<comment type="caution">
    <text evidence="1">The sequence shown here is derived from an EMBL/GenBank/DDBJ whole genome shotgun (WGS) entry which is preliminary data.</text>
</comment>
<gene>
    <name evidence="1" type="ORF">S12H4_11963</name>
</gene>
<dbReference type="AlphaFoldDB" id="X1RI58"/>
<feature type="non-terminal residue" evidence="1">
    <location>
        <position position="1"/>
    </location>
</feature>